<evidence type="ECO:0000256" key="3">
    <source>
        <dbReference type="ARBA" id="ARBA00022763"/>
    </source>
</evidence>
<dbReference type="InterPro" id="IPR018997">
    <property type="entry name" value="PUB_domain"/>
</dbReference>
<dbReference type="PANTHER" id="PTHR47694">
    <property type="entry name" value="PLANT UBX DOMAIN-CONTAINING PROTEIN 2"/>
    <property type="match status" value="1"/>
</dbReference>
<keyword evidence="4" id="KW-0863">Zinc-finger</keyword>
<evidence type="ECO:0000256" key="5">
    <source>
        <dbReference type="ARBA" id="ARBA00022786"/>
    </source>
</evidence>
<sequence length="517" mass="56263">MDDVKDKVKGFMKKVNNPFSSSSSSGKFKGPGRVLGSSSSGPTNPTPARPSHPSPAALNPKPLPPKAAYSDRQVNNMPKSETGLGSNPKPRTDSPAALNPKPLPPKAADSDRQVNDNMPKSETGLGSNPKPRTDSKPRTATGFDPFDTLITSSNRNKNGYSLNVFECPVCGRAYGSEQEVSSHVDSCLNIVEANNVGGSVELSESDGTSVSGSELETCVGAYVSGKPSDVSVEIVLRLLRNVVKEPENAKFRRVRMGNPKIREAVSEVTGGVELLECVGFGLREEDGEMWAVMEVPSEERILGIKKAILLLEPQKVEEMPSTAPSKIDEPVEPNKVDRQIRVFFSVPESVAAKIELPDSFYNLSLEEAKRDADMRRKKMAESQLLIPKSYKEKQAKAARKRYKKTVIRVQFPDGVVLQGVFSPSEPTSALYEFVSLALKEPSLEFELINPLAIKRRVIPHFPATGERAITLDEEDLVPSALIKFRPFETDSTVFTGLCNELLEISEPLVSGSAVAPI</sequence>
<evidence type="ECO:0000313" key="11">
    <source>
        <dbReference type="EMBL" id="KAG5531022.1"/>
    </source>
</evidence>
<dbReference type="SUPFAM" id="SSF54236">
    <property type="entry name" value="Ubiquitin-like"/>
    <property type="match status" value="1"/>
</dbReference>
<keyword evidence="3" id="KW-0227">DNA damage</keyword>
<evidence type="ECO:0000256" key="8">
    <source>
        <dbReference type="ARBA" id="ARBA00023204"/>
    </source>
</evidence>
<protein>
    <recommendedName>
        <fullName evidence="10">UBX domain-containing protein</fullName>
    </recommendedName>
</protein>
<gene>
    <name evidence="11" type="ORF">RHGRI_025843</name>
</gene>
<dbReference type="GO" id="GO:0016020">
    <property type="term" value="C:membrane"/>
    <property type="evidence" value="ECO:0007669"/>
    <property type="project" value="UniProtKB-SubCell"/>
</dbReference>
<dbReference type="CDD" id="cd09212">
    <property type="entry name" value="PUB"/>
    <property type="match status" value="1"/>
</dbReference>
<evidence type="ECO:0000256" key="4">
    <source>
        <dbReference type="ARBA" id="ARBA00022771"/>
    </source>
</evidence>
<dbReference type="CDD" id="cd16119">
    <property type="entry name" value="UBX_UBXN6"/>
    <property type="match status" value="1"/>
</dbReference>
<comment type="caution">
    <text evidence="11">The sequence shown here is derived from an EMBL/GenBank/DDBJ whole genome shotgun (WGS) entry which is preliminary data.</text>
</comment>
<dbReference type="Proteomes" id="UP000823749">
    <property type="component" value="Chromosome 9"/>
</dbReference>
<feature type="domain" description="UBX" evidence="10">
    <location>
        <begin position="400"/>
        <end position="484"/>
    </location>
</feature>
<dbReference type="Pfam" id="PF00789">
    <property type="entry name" value="UBX"/>
    <property type="match status" value="1"/>
</dbReference>
<evidence type="ECO:0000313" key="12">
    <source>
        <dbReference type="Proteomes" id="UP000823749"/>
    </source>
</evidence>
<evidence type="ECO:0000256" key="1">
    <source>
        <dbReference type="ARBA" id="ARBA00004170"/>
    </source>
</evidence>
<keyword evidence="6" id="KW-0862">Zinc</keyword>
<dbReference type="Pfam" id="PF09409">
    <property type="entry name" value="PUB"/>
    <property type="match status" value="1"/>
</dbReference>
<keyword evidence="8" id="KW-0234">DNA repair</keyword>
<dbReference type="GO" id="GO:0008270">
    <property type="term" value="F:zinc ion binding"/>
    <property type="evidence" value="ECO:0007669"/>
    <property type="project" value="UniProtKB-KW"/>
</dbReference>
<dbReference type="GO" id="GO:0006281">
    <property type="term" value="P:DNA repair"/>
    <property type="evidence" value="ECO:0007669"/>
    <property type="project" value="UniProtKB-KW"/>
</dbReference>
<dbReference type="Gene3D" id="3.10.20.90">
    <property type="entry name" value="Phosphatidylinositol 3-kinase Catalytic Subunit, Chain A, domain 1"/>
    <property type="match status" value="1"/>
</dbReference>
<keyword evidence="2" id="KW-0479">Metal-binding</keyword>
<keyword evidence="12" id="KW-1185">Reference proteome</keyword>
<evidence type="ECO:0000256" key="7">
    <source>
        <dbReference type="ARBA" id="ARBA00023136"/>
    </source>
</evidence>
<dbReference type="FunFam" id="3.10.20.90:FF:000185">
    <property type="entry name" value="UBX domain-containing protein 6"/>
    <property type="match status" value="1"/>
</dbReference>
<proteinExistence type="predicted"/>
<evidence type="ECO:0000256" key="9">
    <source>
        <dbReference type="SAM" id="MobiDB-lite"/>
    </source>
</evidence>
<keyword evidence="5" id="KW-0833">Ubl conjugation pathway</keyword>
<comment type="subcellular location">
    <subcellularLocation>
        <location evidence="1">Membrane</location>
        <topology evidence="1">Peripheral membrane protein</topology>
    </subcellularLocation>
</comment>
<dbReference type="Gene3D" id="1.20.58.2190">
    <property type="match status" value="1"/>
</dbReference>
<accession>A0AAV6IRF9</accession>
<dbReference type="PROSITE" id="PS50033">
    <property type="entry name" value="UBX"/>
    <property type="match status" value="1"/>
</dbReference>
<dbReference type="InterPro" id="IPR036339">
    <property type="entry name" value="PUB-like_dom_sf"/>
</dbReference>
<dbReference type="AlphaFoldDB" id="A0AAV6IRF9"/>
<feature type="compositionally biased region" description="Polar residues" evidence="9">
    <location>
        <begin position="72"/>
        <end position="85"/>
    </location>
</feature>
<dbReference type="SMART" id="SM00580">
    <property type="entry name" value="PUG"/>
    <property type="match status" value="1"/>
</dbReference>
<dbReference type="SMART" id="SM00734">
    <property type="entry name" value="ZnF_Rad18"/>
    <property type="match status" value="1"/>
</dbReference>
<evidence type="ECO:0000256" key="2">
    <source>
        <dbReference type="ARBA" id="ARBA00022723"/>
    </source>
</evidence>
<dbReference type="EMBL" id="JACTNZ010000009">
    <property type="protein sequence ID" value="KAG5531022.1"/>
    <property type="molecule type" value="Genomic_DNA"/>
</dbReference>
<name>A0AAV6IRF9_9ERIC</name>
<dbReference type="Gene3D" id="3.30.160.60">
    <property type="entry name" value="Classic Zinc Finger"/>
    <property type="match status" value="1"/>
</dbReference>
<dbReference type="InterPro" id="IPR029071">
    <property type="entry name" value="Ubiquitin-like_domsf"/>
</dbReference>
<dbReference type="InterPro" id="IPR006642">
    <property type="entry name" value="Rad18_UBZ4"/>
</dbReference>
<dbReference type="GO" id="GO:0050832">
    <property type="term" value="P:defense response to fungus"/>
    <property type="evidence" value="ECO:0007669"/>
    <property type="project" value="TreeGrafter"/>
</dbReference>
<feature type="compositionally biased region" description="Polar residues" evidence="9">
    <location>
        <begin position="115"/>
        <end position="126"/>
    </location>
</feature>
<dbReference type="GO" id="GO:0003677">
    <property type="term" value="F:DNA binding"/>
    <property type="evidence" value="ECO:0007669"/>
    <property type="project" value="InterPro"/>
</dbReference>
<reference evidence="11" key="1">
    <citation type="submission" date="2020-08" db="EMBL/GenBank/DDBJ databases">
        <title>Plant Genome Project.</title>
        <authorList>
            <person name="Zhang R.-G."/>
        </authorList>
    </citation>
    <scope>NUCLEOTIDE SEQUENCE</scope>
    <source>
        <strain evidence="11">WSP0</strain>
        <tissue evidence="11">Leaf</tissue>
    </source>
</reference>
<evidence type="ECO:0000256" key="6">
    <source>
        <dbReference type="ARBA" id="ARBA00022833"/>
    </source>
</evidence>
<dbReference type="PANTHER" id="PTHR47694:SF1">
    <property type="entry name" value="PLANT UBX DOMAIN-CONTAINING PROTEIN 2"/>
    <property type="match status" value="1"/>
</dbReference>
<dbReference type="SUPFAM" id="SSF143503">
    <property type="entry name" value="PUG domain-like"/>
    <property type="match status" value="1"/>
</dbReference>
<dbReference type="InterPro" id="IPR001012">
    <property type="entry name" value="UBX_dom"/>
</dbReference>
<keyword evidence="7" id="KW-0472">Membrane</keyword>
<evidence type="ECO:0000259" key="10">
    <source>
        <dbReference type="PROSITE" id="PS50033"/>
    </source>
</evidence>
<feature type="region of interest" description="Disordered" evidence="9">
    <location>
        <begin position="1"/>
        <end position="152"/>
    </location>
</feature>
<organism evidence="11 12">
    <name type="scientific">Rhododendron griersonianum</name>
    <dbReference type="NCBI Taxonomy" id="479676"/>
    <lineage>
        <taxon>Eukaryota</taxon>
        <taxon>Viridiplantae</taxon>
        <taxon>Streptophyta</taxon>
        <taxon>Embryophyta</taxon>
        <taxon>Tracheophyta</taxon>
        <taxon>Spermatophyta</taxon>
        <taxon>Magnoliopsida</taxon>
        <taxon>eudicotyledons</taxon>
        <taxon>Gunneridae</taxon>
        <taxon>Pentapetalae</taxon>
        <taxon>asterids</taxon>
        <taxon>Ericales</taxon>
        <taxon>Ericaceae</taxon>
        <taxon>Ericoideae</taxon>
        <taxon>Rhodoreae</taxon>
        <taxon>Rhododendron</taxon>
    </lineage>
</organism>
<feature type="compositionally biased region" description="Pro residues" evidence="9">
    <location>
        <begin position="44"/>
        <end position="53"/>
    </location>
</feature>